<keyword evidence="4" id="KW-1133">Transmembrane helix</keyword>
<dbReference type="InterPro" id="IPR016162">
    <property type="entry name" value="Ald_DH_N"/>
</dbReference>
<dbReference type="Gene3D" id="3.40.309.10">
    <property type="entry name" value="Aldehyde Dehydrogenase, Chain A, domain 2"/>
    <property type="match status" value="1"/>
</dbReference>
<evidence type="ECO:0000256" key="4">
    <source>
        <dbReference type="SAM" id="Phobius"/>
    </source>
</evidence>
<keyword evidence="4" id="KW-0812">Transmembrane</keyword>
<comment type="similarity">
    <text evidence="3">Belongs to the aldehyde dehydrogenase family.</text>
</comment>
<keyword evidence="1 3" id="KW-0560">Oxidoreductase</keyword>
<dbReference type="PANTHER" id="PTHR11699">
    <property type="entry name" value="ALDEHYDE DEHYDROGENASE-RELATED"/>
    <property type="match status" value="1"/>
</dbReference>
<keyword evidence="4" id="KW-0472">Membrane</keyword>
<dbReference type="SUPFAM" id="SSF53720">
    <property type="entry name" value="ALDH-like"/>
    <property type="match status" value="1"/>
</dbReference>
<evidence type="ECO:0000256" key="1">
    <source>
        <dbReference type="ARBA" id="ARBA00023002"/>
    </source>
</evidence>
<organism evidence="6">
    <name type="scientific">Amorphochlora amoebiformis</name>
    <dbReference type="NCBI Taxonomy" id="1561963"/>
    <lineage>
        <taxon>Eukaryota</taxon>
        <taxon>Sar</taxon>
        <taxon>Rhizaria</taxon>
        <taxon>Cercozoa</taxon>
        <taxon>Chlorarachniophyceae</taxon>
        <taxon>Amorphochlora</taxon>
    </lineage>
</organism>
<evidence type="ECO:0000256" key="2">
    <source>
        <dbReference type="PROSITE-ProRule" id="PRU10007"/>
    </source>
</evidence>
<dbReference type="InterPro" id="IPR015590">
    <property type="entry name" value="Aldehyde_DH_dom"/>
</dbReference>
<accession>A0A7S0CYT6</accession>
<dbReference type="PROSITE" id="PS00687">
    <property type="entry name" value="ALDEHYDE_DEHYDR_GLU"/>
    <property type="match status" value="1"/>
</dbReference>
<gene>
    <name evidence="6" type="ORF">LAMO00422_LOCUS4648</name>
</gene>
<dbReference type="EMBL" id="HBEM01006681">
    <property type="protein sequence ID" value="CAD8437856.1"/>
    <property type="molecule type" value="Transcribed_RNA"/>
</dbReference>
<dbReference type="AlphaFoldDB" id="A0A7S0CYT6"/>
<feature type="domain" description="Aldehyde dehydrogenase" evidence="5">
    <location>
        <begin position="56"/>
        <end position="523"/>
    </location>
</feature>
<dbReference type="FunFam" id="3.40.309.10:FF:000009">
    <property type="entry name" value="Aldehyde dehydrogenase A"/>
    <property type="match status" value="1"/>
</dbReference>
<evidence type="ECO:0000256" key="3">
    <source>
        <dbReference type="RuleBase" id="RU003345"/>
    </source>
</evidence>
<dbReference type="InterPro" id="IPR016161">
    <property type="entry name" value="Ald_DH/histidinol_DH"/>
</dbReference>
<dbReference type="InterPro" id="IPR016163">
    <property type="entry name" value="Ald_DH_C"/>
</dbReference>
<reference evidence="6" key="1">
    <citation type="submission" date="2021-01" db="EMBL/GenBank/DDBJ databases">
        <authorList>
            <person name="Corre E."/>
            <person name="Pelletier E."/>
            <person name="Niang G."/>
            <person name="Scheremetjew M."/>
            <person name="Finn R."/>
            <person name="Kale V."/>
            <person name="Holt S."/>
            <person name="Cochrane G."/>
            <person name="Meng A."/>
            <person name="Brown T."/>
            <person name="Cohen L."/>
        </authorList>
    </citation>
    <scope>NUCLEOTIDE SEQUENCE</scope>
    <source>
        <strain evidence="6">CCMP2058</strain>
    </source>
</reference>
<protein>
    <recommendedName>
        <fullName evidence="5">Aldehyde dehydrogenase domain-containing protein</fullName>
    </recommendedName>
</protein>
<evidence type="ECO:0000313" key="6">
    <source>
        <dbReference type="EMBL" id="CAD8437856.1"/>
    </source>
</evidence>
<feature type="active site" evidence="2">
    <location>
        <position position="294"/>
    </location>
</feature>
<dbReference type="Pfam" id="PF00171">
    <property type="entry name" value="Aldedh"/>
    <property type="match status" value="1"/>
</dbReference>
<sequence>MEITSLFAPIAQSALFALIGYVAYLVLIPILFPVRRPPSKAPWNGGNFSRDYARGTGKPIPCKNPATGEYLGEAKAYTPVEVKSAHARAARAAEEWSKTTFTERRALLMDIHDWILDNQELIAQKSCKETGKTLAEASLGEVMTTLEKLRWLVAHGEPCLTPEYRGVPLLLWFTKSARVEWYPMGVIGIIVPWNYPFHNVMSHVATALFAGNGAVVKVSEWASSSAEWIEDVLRECLAKRGHNPDLVQILTGYGETGAALVKSGVDKILFIGSPQVGKLVMKGASENLTPVILELGGKDAFVVCDDADLDHCIDIAIRGAFINCGQNCISAERFLVQDGIYDEFLSRVLAKLKQTAQGASCEGKRCDFGAMTMPGQAAHVDALVKDAVSKGAKLLAGGKRVGKEGDHPTYYEPTILANIDLKMKIATEETFGPVMTVIRWKSEDELEKLTNSTPYGLGSSIFSRNYTKAERISKRIVTGMANINDFAIVPLIQSLPFGGVRDSGFGAFNGEEGLRGFSRRKAITTDRFGIRAAAPDWLQYPISSNAKTIVQHAMFMVYGRSILESAKGCMNMLKAVASAPPKPEKKD</sequence>
<dbReference type="Gene3D" id="3.40.605.10">
    <property type="entry name" value="Aldehyde Dehydrogenase, Chain A, domain 1"/>
    <property type="match status" value="1"/>
</dbReference>
<dbReference type="GO" id="GO:0016620">
    <property type="term" value="F:oxidoreductase activity, acting on the aldehyde or oxo group of donors, NAD or NADP as acceptor"/>
    <property type="evidence" value="ECO:0007669"/>
    <property type="project" value="InterPro"/>
</dbReference>
<evidence type="ECO:0000259" key="5">
    <source>
        <dbReference type="Pfam" id="PF00171"/>
    </source>
</evidence>
<feature type="transmembrane region" description="Helical" evidence="4">
    <location>
        <begin position="6"/>
        <end position="32"/>
    </location>
</feature>
<proteinExistence type="inferred from homology"/>
<name>A0A7S0CYT6_9EUKA</name>
<dbReference type="InterPro" id="IPR029510">
    <property type="entry name" value="Ald_DH_CS_GLU"/>
</dbReference>